<proteinExistence type="predicted"/>
<sequence length="85" mass="9849">MDSISFTTTEELFAENWHDAVVMHDRRREEGRNRDSFHSKKRVRAHVSPAGSIEVDNEPTLHSVDSHARSNSRPIMLLFLVLHLQ</sequence>
<name>A0AAV2N900_9HYME</name>
<gene>
    <name evidence="2" type="ORF">LPLAT_LOCUS2745</name>
</gene>
<keyword evidence="3" id="KW-1185">Reference proteome</keyword>
<feature type="region of interest" description="Disordered" evidence="1">
    <location>
        <begin position="28"/>
        <end position="67"/>
    </location>
</feature>
<evidence type="ECO:0000313" key="2">
    <source>
        <dbReference type="EMBL" id="CAL1676588.1"/>
    </source>
</evidence>
<accession>A0AAV2N900</accession>
<reference evidence="2" key="1">
    <citation type="submission" date="2024-04" db="EMBL/GenBank/DDBJ databases">
        <authorList>
            <consortium name="Molecular Ecology Group"/>
        </authorList>
    </citation>
    <scope>NUCLEOTIDE SEQUENCE</scope>
</reference>
<dbReference type="AlphaFoldDB" id="A0AAV2N900"/>
<feature type="compositionally biased region" description="Basic and acidic residues" evidence="1">
    <location>
        <begin position="28"/>
        <end position="38"/>
    </location>
</feature>
<evidence type="ECO:0000313" key="3">
    <source>
        <dbReference type="Proteomes" id="UP001497644"/>
    </source>
</evidence>
<protein>
    <submittedName>
        <fullName evidence="2">Uncharacterized protein</fullName>
    </submittedName>
</protein>
<organism evidence="2 3">
    <name type="scientific">Lasius platythorax</name>
    <dbReference type="NCBI Taxonomy" id="488582"/>
    <lineage>
        <taxon>Eukaryota</taxon>
        <taxon>Metazoa</taxon>
        <taxon>Ecdysozoa</taxon>
        <taxon>Arthropoda</taxon>
        <taxon>Hexapoda</taxon>
        <taxon>Insecta</taxon>
        <taxon>Pterygota</taxon>
        <taxon>Neoptera</taxon>
        <taxon>Endopterygota</taxon>
        <taxon>Hymenoptera</taxon>
        <taxon>Apocrita</taxon>
        <taxon>Aculeata</taxon>
        <taxon>Formicoidea</taxon>
        <taxon>Formicidae</taxon>
        <taxon>Formicinae</taxon>
        <taxon>Lasius</taxon>
        <taxon>Lasius</taxon>
    </lineage>
</organism>
<dbReference type="EMBL" id="OZ034835">
    <property type="protein sequence ID" value="CAL1676588.1"/>
    <property type="molecule type" value="Genomic_DNA"/>
</dbReference>
<dbReference type="Proteomes" id="UP001497644">
    <property type="component" value="Chromosome 12"/>
</dbReference>
<evidence type="ECO:0000256" key="1">
    <source>
        <dbReference type="SAM" id="MobiDB-lite"/>
    </source>
</evidence>